<evidence type="ECO:0000313" key="1">
    <source>
        <dbReference type="EMBL" id="SVD83701.1"/>
    </source>
</evidence>
<dbReference type="AlphaFoldDB" id="A0A382YL07"/>
<dbReference type="EMBL" id="UINC01176532">
    <property type="protein sequence ID" value="SVD83701.1"/>
    <property type="molecule type" value="Genomic_DNA"/>
</dbReference>
<gene>
    <name evidence="1" type="ORF">METZ01_LOCUS436555</name>
</gene>
<accession>A0A382YL07</accession>
<proteinExistence type="predicted"/>
<organism evidence="1">
    <name type="scientific">marine metagenome</name>
    <dbReference type="NCBI Taxonomy" id="408172"/>
    <lineage>
        <taxon>unclassified sequences</taxon>
        <taxon>metagenomes</taxon>
        <taxon>ecological metagenomes</taxon>
    </lineage>
</organism>
<sequence length="34" mass="3685">VVLPVPAAPVTKMNSCFPELVEFNKSITSLQVLL</sequence>
<name>A0A382YL07_9ZZZZ</name>
<reference evidence="1" key="1">
    <citation type="submission" date="2018-05" db="EMBL/GenBank/DDBJ databases">
        <authorList>
            <person name="Lanie J.A."/>
            <person name="Ng W.-L."/>
            <person name="Kazmierczak K.M."/>
            <person name="Andrzejewski T.M."/>
            <person name="Davidsen T.M."/>
            <person name="Wayne K.J."/>
            <person name="Tettelin H."/>
            <person name="Glass J.I."/>
            <person name="Rusch D."/>
            <person name="Podicherti R."/>
            <person name="Tsui H.-C.T."/>
            <person name="Winkler M.E."/>
        </authorList>
    </citation>
    <scope>NUCLEOTIDE SEQUENCE</scope>
</reference>
<protein>
    <submittedName>
        <fullName evidence="1">Uncharacterized protein</fullName>
    </submittedName>
</protein>
<feature type="non-terminal residue" evidence="1">
    <location>
        <position position="1"/>
    </location>
</feature>